<comment type="caution">
    <text evidence="3">The sequence shown here is derived from an EMBL/GenBank/DDBJ whole genome shotgun (WGS) entry which is preliminary data.</text>
</comment>
<gene>
    <name evidence="3" type="ORF">MPOCJGCO_2069</name>
</gene>
<dbReference type="RefSeq" id="WP_238182508.1">
    <property type="nucleotide sequence ID" value="NZ_BPRB01000106.1"/>
</dbReference>
<dbReference type="InterPro" id="IPR018968">
    <property type="entry name" value="Phasin"/>
</dbReference>
<sequence length="167" mass="17815">MASEDGTGARSRRLAESGVARAREAYEAYAEAGERVVNAFEASAAQTLSGMRTFAESARSAMRPASGSAPDGRPGAHGYDAFEAATRTWAGMREIAQAMLIASDTNVRATLDCAENLARAEDPSAFVAVQARFFKEQSARLTQQMIDLQQTTDRVARDLAPAKPDAP</sequence>
<dbReference type="EMBL" id="BPRB01000106">
    <property type="protein sequence ID" value="GJE59961.1"/>
    <property type="molecule type" value="Genomic_DNA"/>
</dbReference>
<feature type="domain" description="Phasin" evidence="2">
    <location>
        <begin position="82"/>
        <end position="159"/>
    </location>
</feature>
<evidence type="ECO:0000256" key="1">
    <source>
        <dbReference type="SAM" id="MobiDB-lite"/>
    </source>
</evidence>
<reference evidence="3" key="2">
    <citation type="submission" date="2021-08" db="EMBL/GenBank/DDBJ databases">
        <authorList>
            <person name="Tani A."/>
            <person name="Ola A."/>
            <person name="Ogura Y."/>
            <person name="Katsura K."/>
            <person name="Hayashi T."/>
        </authorList>
    </citation>
    <scope>NUCLEOTIDE SEQUENCE</scope>
    <source>
        <strain evidence="3">DSM 23632</strain>
    </source>
</reference>
<reference evidence="3" key="1">
    <citation type="journal article" date="2021" name="Front. Microbiol.">
        <title>Comprehensive Comparative Genomics and Phenotyping of Methylobacterium Species.</title>
        <authorList>
            <person name="Alessa O."/>
            <person name="Ogura Y."/>
            <person name="Fujitani Y."/>
            <person name="Takami H."/>
            <person name="Hayashi T."/>
            <person name="Sahin N."/>
            <person name="Tani A."/>
        </authorList>
    </citation>
    <scope>NUCLEOTIDE SEQUENCE</scope>
    <source>
        <strain evidence="3">DSM 23632</strain>
    </source>
</reference>
<organism evidence="3 4">
    <name type="scientific">Methylobacterium trifolii</name>
    <dbReference type="NCBI Taxonomy" id="1003092"/>
    <lineage>
        <taxon>Bacteria</taxon>
        <taxon>Pseudomonadati</taxon>
        <taxon>Pseudomonadota</taxon>
        <taxon>Alphaproteobacteria</taxon>
        <taxon>Hyphomicrobiales</taxon>
        <taxon>Methylobacteriaceae</taxon>
        <taxon>Methylobacterium</taxon>
    </lineage>
</organism>
<dbReference type="Proteomes" id="UP001055057">
    <property type="component" value="Unassembled WGS sequence"/>
</dbReference>
<accession>A0ABQ4TZL8</accession>
<dbReference type="Pfam" id="PF09361">
    <property type="entry name" value="Phasin_2"/>
    <property type="match status" value="1"/>
</dbReference>
<proteinExistence type="predicted"/>
<name>A0ABQ4TZL8_9HYPH</name>
<protein>
    <recommendedName>
        <fullName evidence="2">Phasin domain-containing protein</fullName>
    </recommendedName>
</protein>
<evidence type="ECO:0000313" key="4">
    <source>
        <dbReference type="Proteomes" id="UP001055057"/>
    </source>
</evidence>
<evidence type="ECO:0000259" key="2">
    <source>
        <dbReference type="Pfam" id="PF09361"/>
    </source>
</evidence>
<keyword evidence="4" id="KW-1185">Reference proteome</keyword>
<evidence type="ECO:0000313" key="3">
    <source>
        <dbReference type="EMBL" id="GJE59961.1"/>
    </source>
</evidence>
<feature type="region of interest" description="Disordered" evidence="1">
    <location>
        <begin position="59"/>
        <end position="79"/>
    </location>
</feature>